<comment type="caution">
    <text evidence="1">The sequence shown here is derived from an EMBL/GenBank/DDBJ whole genome shotgun (WGS) entry which is preliminary data.</text>
</comment>
<organism evidence="1 2">
    <name type="scientific">Streptomyces pseudovenezuelae</name>
    <dbReference type="NCBI Taxonomy" id="67350"/>
    <lineage>
        <taxon>Bacteria</taxon>
        <taxon>Bacillati</taxon>
        <taxon>Actinomycetota</taxon>
        <taxon>Actinomycetes</taxon>
        <taxon>Kitasatosporales</taxon>
        <taxon>Streptomycetaceae</taxon>
        <taxon>Streptomyces</taxon>
        <taxon>Streptomyces aurantiacus group</taxon>
    </lineage>
</organism>
<dbReference type="Proteomes" id="UP001160499">
    <property type="component" value="Unassembled WGS sequence"/>
</dbReference>
<dbReference type="EMBL" id="JARXVH010000026">
    <property type="protein sequence ID" value="MDH6221798.1"/>
    <property type="molecule type" value="Genomic_DNA"/>
</dbReference>
<gene>
    <name evidence="1" type="ORF">M2283_009145</name>
</gene>
<evidence type="ECO:0000313" key="1">
    <source>
        <dbReference type="EMBL" id="MDH6221798.1"/>
    </source>
</evidence>
<accession>A0ABT6LZQ5</accession>
<sequence>MAAPTARFRHQAGQDWLLTCAPYPAAAAHAWDVEEFGEIPSGPLWRVVEAPLVESLSAIQRIGPARVGPILGNVRLDTAWWLLPPELGDDLDDVRGFTVRPAGWSLRCPPVLHSVHGRWWIERPDGSGRLTDPVLLAAAFGPGGYRHSAEALG</sequence>
<evidence type="ECO:0000313" key="2">
    <source>
        <dbReference type="Proteomes" id="UP001160499"/>
    </source>
</evidence>
<name>A0ABT6LZQ5_9ACTN</name>
<dbReference type="RefSeq" id="WP_280882494.1">
    <property type="nucleotide sequence ID" value="NZ_JARXVH010000026.1"/>
</dbReference>
<keyword evidence="2" id="KW-1185">Reference proteome</keyword>
<reference evidence="1 2" key="1">
    <citation type="submission" date="2023-04" db="EMBL/GenBank/DDBJ databases">
        <title>Forest soil microbial communities from Buena Vista Peninsula, Colon Province, Panama.</title>
        <authorList>
            <person name="Bouskill N."/>
        </authorList>
    </citation>
    <scope>NUCLEOTIDE SEQUENCE [LARGE SCALE GENOMIC DNA]</scope>
    <source>
        <strain evidence="1 2">GGS1</strain>
    </source>
</reference>
<proteinExistence type="predicted"/>
<protein>
    <submittedName>
        <fullName evidence="1">Uncharacterized protein</fullName>
    </submittedName>
</protein>